<dbReference type="Gene3D" id="3.20.20.70">
    <property type="entry name" value="Aldolase class I"/>
    <property type="match status" value="1"/>
</dbReference>
<dbReference type="AlphaFoldDB" id="A0A7T8B7G9"/>
<dbReference type="NCBIfam" id="TIGR02495">
    <property type="entry name" value="NrdG2"/>
    <property type="match status" value="1"/>
</dbReference>
<dbReference type="GO" id="GO:0046872">
    <property type="term" value="F:metal ion binding"/>
    <property type="evidence" value="ECO:0007669"/>
    <property type="project" value="UniProtKB-KW"/>
</dbReference>
<evidence type="ECO:0000256" key="3">
    <source>
        <dbReference type="ARBA" id="ARBA00022691"/>
    </source>
</evidence>
<dbReference type="GO" id="GO:0003824">
    <property type="term" value="F:catalytic activity"/>
    <property type="evidence" value="ECO:0007669"/>
    <property type="project" value="InterPro"/>
</dbReference>
<dbReference type="SFLD" id="SFLDG01094">
    <property type="entry name" value="Uncharacterised_Radical_SAM_Su"/>
    <property type="match status" value="1"/>
</dbReference>
<evidence type="ECO:0000256" key="6">
    <source>
        <dbReference type="ARBA" id="ARBA00023014"/>
    </source>
</evidence>
<dbReference type="SUPFAM" id="SSF102114">
    <property type="entry name" value="Radical SAM enzymes"/>
    <property type="match status" value="1"/>
</dbReference>
<keyword evidence="9" id="KW-1185">Reference proteome</keyword>
<reference evidence="8" key="1">
    <citation type="submission" date="2021-01" db="EMBL/GenBank/DDBJ databases">
        <title>Description of Breznakiella homolactica.</title>
        <authorList>
            <person name="Song Y."/>
            <person name="Brune A."/>
        </authorList>
    </citation>
    <scope>NUCLEOTIDE SEQUENCE</scope>
    <source>
        <strain evidence="8">RmG30</strain>
    </source>
</reference>
<evidence type="ECO:0000259" key="7">
    <source>
        <dbReference type="PROSITE" id="PS51918"/>
    </source>
</evidence>
<dbReference type="InterPro" id="IPR007197">
    <property type="entry name" value="rSAM"/>
</dbReference>
<dbReference type="KEGG" id="bhc:JFL75_11090"/>
<dbReference type="Pfam" id="PF04055">
    <property type="entry name" value="Radical_SAM"/>
    <property type="match status" value="1"/>
</dbReference>
<evidence type="ECO:0000256" key="1">
    <source>
        <dbReference type="ARBA" id="ARBA00001966"/>
    </source>
</evidence>
<feature type="domain" description="Radical SAM core" evidence="7">
    <location>
        <begin position="14"/>
        <end position="240"/>
    </location>
</feature>
<gene>
    <name evidence="8" type="ORF">JFL75_11090</name>
</gene>
<protein>
    <submittedName>
        <fullName evidence="8">Anaerobic ribonucleoside-triphosphate reductase activating protein</fullName>
    </submittedName>
</protein>
<keyword evidence="2" id="KW-0004">4Fe-4S</keyword>
<keyword evidence="4" id="KW-0479">Metal-binding</keyword>
<keyword evidence="6" id="KW-0411">Iron-sulfur</keyword>
<dbReference type="GO" id="GO:0051539">
    <property type="term" value="F:4 iron, 4 sulfur cluster binding"/>
    <property type="evidence" value="ECO:0007669"/>
    <property type="project" value="UniProtKB-KW"/>
</dbReference>
<evidence type="ECO:0000256" key="4">
    <source>
        <dbReference type="ARBA" id="ARBA00022723"/>
    </source>
</evidence>
<dbReference type="Proteomes" id="UP000595917">
    <property type="component" value="Chromosome"/>
</dbReference>
<evidence type="ECO:0000313" key="8">
    <source>
        <dbReference type="EMBL" id="QQO07504.1"/>
    </source>
</evidence>
<dbReference type="PROSITE" id="PS51918">
    <property type="entry name" value="RADICAL_SAM"/>
    <property type="match status" value="1"/>
</dbReference>
<accession>A0A7T8B7G9</accession>
<dbReference type="EMBL" id="CP067089">
    <property type="protein sequence ID" value="QQO07504.1"/>
    <property type="molecule type" value="Genomic_DNA"/>
</dbReference>
<evidence type="ECO:0000256" key="5">
    <source>
        <dbReference type="ARBA" id="ARBA00023004"/>
    </source>
</evidence>
<dbReference type="InterPro" id="IPR012840">
    <property type="entry name" value="NrdG2"/>
</dbReference>
<dbReference type="InterPro" id="IPR058240">
    <property type="entry name" value="rSAM_sf"/>
</dbReference>
<dbReference type="RefSeq" id="WP_215624809.1">
    <property type="nucleotide sequence ID" value="NZ_CP067089.2"/>
</dbReference>
<evidence type="ECO:0000256" key="2">
    <source>
        <dbReference type="ARBA" id="ARBA00022485"/>
    </source>
</evidence>
<dbReference type="CDD" id="cd01335">
    <property type="entry name" value="Radical_SAM"/>
    <property type="match status" value="1"/>
</dbReference>
<sequence>MAPRVAFRKTSLIDYPGKLAAVIFFPGCNLRCPWCHNRGLVVPDEADTGGMTGLDTVLEHIEKRSSVLGGVVLSGGEPTLCASLPALIERIKKMNLLVKLDTNGLCPNVLEKLLSRRETRPDFIALDLKLSPGRYGQLLPPGAAFPEPGPGEMLKKTAALLRDSGIDHEFRSLALPAGFFQEDDIAGLAPLTDESPWYLRKFIPGNCIDPLWNQHPPPSEEALRDLAEKALSHGKKLILS</sequence>
<dbReference type="SFLD" id="SFLDS00029">
    <property type="entry name" value="Radical_SAM"/>
    <property type="match status" value="1"/>
</dbReference>
<keyword evidence="5" id="KW-0408">Iron</keyword>
<proteinExistence type="predicted"/>
<name>A0A7T8B7G9_9SPIR</name>
<organism evidence="8 9">
    <name type="scientific">Breznakiella homolactica</name>
    <dbReference type="NCBI Taxonomy" id="2798577"/>
    <lineage>
        <taxon>Bacteria</taxon>
        <taxon>Pseudomonadati</taxon>
        <taxon>Spirochaetota</taxon>
        <taxon>Spirochaetia</taxon>
        <taxon>Spirochaetales</taxon>
        <taxon>Breznakiellaceae</taxon>
        <taxon>Breznakiella</taxon>
    </lineage>
</organism>
<evidence type="ECO:0000313" key="9">
    <source>
        <dbReference type="Proteomes" id="UP000595917"/>
    </source>
</evidence>
<dbReference type="PANTHER" id="PTHR30352">
    <property type="entry name" value="PYRUVATE FORMATE-LYASE-ACTIVATING ENZYME"/>
    <property type="match status" value="1"/>
</dbReference>
<dbReference type="InterPro" id="IPR034457">
    <property type="entry name" value="Organic_radical-activating"/>
</dbReference>
<dbReference type="InterPro" id="IPR013785">
    <property type="entry name" value="Aldolase_TIM"/>
</dbReference>
<keyword evidence="3" id="KW-0949">S-adenosyl-L-methionine</keyword>
<dbReference type="PANTHER" id="PTHR30352:SF13">
    <property type="entry name" value="GLYCYL-RADICAL ENZYME ACTIVATING ENZYME YJJW-RELATED"/>
    <property type="match status" value="1"/>
</dbReference>
<comment type="cofactor">
    <cofactor evidence="1">
        <name>[4Fe-4S] cluster</name>
        <dbReference type="ChEBI" id="CHEBI:49883"/>
    </cofactor>
</comment>